<comment type="caution">
    <text evidence="11">Lacks conserved residue(s) required for the propagation of feature annotation.</text>
</comment>
<reference evidence="15" key="1">
    <citation type="journal article" date="2019" name="Int. J. Syst. Evol. Microbiol.">
        <title>The Global Catalogue of Microorganisms (GCM) 10K type strain sequencing project: providing services to taxonomists for standard genome sequencing and annotation.</title>
        <authorList>
            <consortium name="The Broad Institute Genomics Platform"/>
            <consortium name="The Broad Institute Genome Sequencing Center for Infectious Disease"/>
            <person name="Wu L."/>
            <person name="Ma J."/>
        </authorList>
    </citation>
    <scope>NUCLEOTIDE SEQUENCE [LARGE SCALE GENOMIC DNA]</scope>
    <source>
        <strain evidence="15">JCM 16950</strain>
    </source>
</reference>
<proteinExistence type="inferred from homology"/>
<comment type="cofactor">
    <cofactor evidence="11">
        <name>Mg(2+)</name>
        <dbReference type="ChEBI" id="CHEBI:18420"/>
    </cofactor>
</comment>
<dbReference type="SUPFAM" id="SSF51395">
    <property type="entry name" value="FMN-linked oxidoreductases"/>
    <property type="match status" value="1"/>
</dbReference>
<evidence type="ECO:0000256" key="2">
    <source>
        <dbReference type="ARBA" id="ARBA00022490"/>
    </source>
</evidence>
<feature type="compositionally biased region" description="Basic residues" evidence="12">
    <location>
        <begin position="354"/>
        <end position="363"/>
    </location>
</feature>
<evidence type="ECO:0000256" key="9">
    <source>
        <dbReference type="ARBA" id="ARBA00023235"/>
    </source>
</evidence>
<keyword evidence="6 11" id="KW-0460">Magnesium</keyword>
<evidence type="ECO:0000256" key="6">
    <source>
        <dbReference type="ARBA" id="ARBA00022842"/>
    </source>
</evidence>
<name>A0ABP7GJJ3_9MICO</name>
<evidence type="ECO:0000256" key="8">
    <source>
        <dbReference type="ARBA" id="ARBA00023229"/>
    </source>
</evidence>
<protein>
    <recommendedName>
        <fullName evidence="11">Isopentenyl-diphosphate delta-isomerase</fullName>
        <shortName evidence="11">IPP isomerase</shortName>
        <ecNumber evidence="11">5.3.3.2</ecNumber>
    </recommendedName>
    <alternativeName>
        <fullName evidence="11">Isopentenyl diphosphate:dimethylallyl diphosphate isomerase</fullName>
    </alternativeName>
    <alternativeName>
        <fullName evidence="11">Isopentenyl pyrophosphate isomerase</fullName>
    </alternativeName>
    <alternativeName>
        <fullName evidence="11">Type 2 isopentenyl diphosphate isomerase</fullName>
        <shortName evidence="11">IDI-2</shortName>
    </alternativeName>
</protein>
<keyword evidence="5 11" id="KW-0479">Metal-binding</keyword>
<dbReference type="PANTHER" id="PTHR43665:SF1">
    <property type="entry name" value="ISOPENTENYL-DIPHOSPHATE DELTA-ISOMERASE"/>
    <property type="match status" value="1"/>
</dbReference>
<comment type="caution">
    <text evidence="14">The sequence shown here is derived from an EMBL/GenBank/DDBJ whole genome shotgun (WGS) entry which is preliminary data.</text>
</comment>
<feature type="binding site" evidence="11">
    <location>
        <begin position="284"/>
        <end position="285"/>
    </location>
    <ligand>
        <name>FMN</name>
        <dbReference type="ChEBI" id="CHEBI:58210"/>
    </ligand>
</feature>
<keyword evidence="4 11" id="KW-0288">FMN</keyword>
<dbReference type="EC" id="5.3.3.2" evidence="11"/>
<dbReference type="Proteomes" id="UP001500540">
    <property type="component" value="Unassembled WGS sequence"/>
</dbReference>
<dbReference type="HAMAP" id="MF_00354">
    <property type="entry name" value="Idi_2"/>
    <property type="match status" value="1"/>
</dbReference>
<feature type="domain" description="FMN-dependent dehydrogenase" evidence="13">
    <location>
        <begin position="160"/>
        <end position="328"/>
    </location>
</feature>
<gene>
    <name evidence="11 14" type="primary">fni</name>
    <name evidence="14" type="ORF">GCM10022240_17780</name>
</gene>
<evidence type="ECO:0000256" key="4">
    <source>
        <dbReference type="ARBA" id="ARBA00022643"/>
    </source>
</evidence>
<organism evidence="14 15">
    <name type="scientific">Microbacterium kribbense</name>
    <dbReference type="NCBI Taxonomy" id="433645"/>
    <lineage>
        <taxon>Bacteria</taxon>
        <taxon>Bacillati</taxon>
        <taxon>Actinomycetota</taxon>
        <taxon>Actinomycetes</taxon>
        <taxon>Micrococcales</taxon>
        <taxon>Microbacteriaceae</taxon>
        <taxon>Microbacterium</taxon>
    </lineage>
</organism>
<dbReference type="EMBL" id="BAABAF010000006">
    <property type="protein sequence ID" value="GAA3765781.1"/>
    <property type="molecule type" value="Genomic_DNA"/>
</dbReference>
<keyword evidence="2 11" id="KW-0963">Cytoplasm</keyword>
<evidence type="ECO:0000256" key="11">
    <source>
        <dbReference type="HAMAP-Rule" id="MF_00354"/>
    </source>
</evidence>
<evidence type="ECO:0000256" key="12">
    <source>
        <dbReference type="SAM" id="MobiDB-lite"/>
    </source>
</evidence>
<feature type="binding site" evidence="11">
    <location>
        <begin position="63"/>
        <end position="65"/>
    </location>
    <ligand>
        <name>FMN</name>
        <dbReference type="ChEBI" id="CHEBI:58210"/>
    </ligand>
</feature>
<dbReference type="PANTHER" id="PTHR43665">
    <property type="entry name" value="ISOPENTENYL-DIPHOSPHATE DELTA-ISOMERASE"/>
    <property type="match status" value="1"/>
</dbReference>
<keyword evidence="8 11" id="KW-0414">Isoprene biosynthesis</keyword>
<comment type="cofactor">
    <cofactor evidence="1 11">
        <name>FMN</name>
        <dbReference type="ChEBI" id="CHEBI:58210"/>
    </cofactor>
</comment>
<keyword evidence="3 11" id="KW-0285">Flavoprotein</keyword>
<feature type="binding site" evidence="11">
    <location>
        <position position="214"/>
    </location>
    <ligand>
        <name>FMN</name>
        <dbReference type="ChEBI" id="CHEBI:58210"/>
    </ligand>
</feature>
<dbReference type="PIRSF" id="PIRSF003314">
    <property type="entry name" value="IPP_isomerase"/>
    <property type="match status" value="1"/>
</dbReference>
<keyword evidence="7 11" id="KW-0521">NADP</keyword>
<feature type="binding site" evidence="11">
    <location>
        <position position="122"/>
    </location>
    <ligand>
        <name>FMN</name>
        <dbReference type="ChEBI" id="CHEBI:58210"/>
    </ligand>
</feature>
<feature type="binding site" evidence="11">
    <location>
        <position position="152"/>
    </location>
    <ligand>
        <name>substrate</name>
    </ligand>
</feature>
<feature type="binding site" evidence="11">
    <location>
        <position position="184"/>
    </location>
    <ligand>
        <name>FMN</name>
        <dbReference type="ChEBI" id="CHEBI:58210"/>
    </ligand>
</feature>
<feature type="binding site" evidence="11">
    <location>
        <position position="93"/>
    </location>
    <ligand>
        <name>FMN</name>
        <dbReference type="ChEBI" id="CHEBI:58210"/>
    </ligand>
</feature>
<feature type="binding site" evidence="11">
    <location>
        <position position="153"/>
    </location>
    <ligand>
        <name>Mg(2+)</name>
        <dbReference type="ChEBI" id="CHEBI:18420"/>
    </ligand>
</feature>
<dbReference type="Gene3D" id="3.20.20.70">
    <property type="entry name" value="Aldolase class I"/>
    <property type="match status" value="1"/>
</dbReference>
<comment type="subunit">
    <text evidence="10 11">Homooctamer. Dimer of tetramers.</text>
</comment>
<sequence>MSSERKDQHVTLADAQHAEPPARNDFDDVRFMHHALAGIDRDRVSLRTQFAGVSWRAPLYINGMTGGSARTGEINRSLAIAARETGVAIASGSMSMALRDPSTAGTFQVLREQNPDGFVMANLSADARPDQAAHAIELVRADALQLHLNSVQETVMPEGDRAFSAWPDAIAAIIDAVDVPVIVKEVGFGLSRATLEQLADLGVTVADVSGSGGTDFARIENSRRDGGDFGYMAGWGQSAVCCLLDGADAPAGSALPALLASGGVRTPLDVVRALALGARAVGVSGVFLHALLRDGQDALIALIRTWLEQIAQLQALLGAVTVADLGDTDVLLRGSVREFCGLRGIDAAGYSRRSQRAGARRAPRLPNASAGDDDD</sequence>
<evidence type="ECO:0000256" key="3">
    <source>
        <dbReference type="ARBA" id="ARBA00022630"/>
    </source>
</evidence>
<keyword evidence="15" id="KW-1185">Reference proteome</keyword>
<feature type="binding site" evidence="11">
    <location>
        <begin position="5"/>
        <end position="6"/>
    </location>
    <ligand>
        <name>substrate</name>
    </ligand>
</feature>
<comment type="cofactor">
    <cofactor evidence="11">
        <name>NADPH</name>
        <dbReference type="ChEBI" id="CHEBI:57783"/>
    </cofactor>
</comment>
<evidence type="ECO:0000256" key="10">
    <source>
        <dbReference type="ARBA" id="ARBA00025810"/>
    </source>
</evidence>
<dbReference type="InterPro" id="IPR011179">
    <property type="entry name" value="IPdP_isomerase"/>
</dbReference>
<accession>A0ABP7GJJ3</accession>
<feature type="region of interest" description="Disordered" evidence="12">
    <location>
        <begin position="1"/>
        <end position="24"/>
    </location>
</feature>
<evidence type="ECO:0000313" key="15">
    <source>
        <dbReference type="Proteomes" id="UP001500540"/>
    </source>
</evidence>
<feature type="region of interest" description="Disordered" evidence="12">
    <location>
        <begin position="354"/>
        <end position="375"/>
    </location>
</feature>
<dbReference type="InterPro" id="IPR000262">
    <property type="entry name" value="FMN-dep_DH"/>
</dbReference>
<dbReference type="RefSeq" id="WP_344782694.1">
    <property type="nucleotide sequence ID" value="NZ_BAABAF010000006.1"/>
</dbReference>
<dbReference type="CDD" id="cd02811">
    <property type="entry name" value="IDI-2_FMN"/>
    <property type="match status" value="1"/>
</dbReference>
<evidence type="ECO:0000256" key="1">
    <source>
        <dbReference type="ARBA" id="ARBA00001917"/>
    </source>
</evidence>
<dbReference type="NCBIfam" id="TIGR02151">
    <property type="entry name" value="IPP_isom_2"/>
    <property type="match status" value="1"/>
</dbReference>
<comment type="function">
    <text evidence="11">Involved in the biosynthesis of isoprenoids. Catalyzes the 1,3-allylic rearrangement of the homoallylic substrate isopentenyl (IPP) to its allylic isomer, dimethylallyl diphosphate (DMAPP).</text>
</comment>
<comment type="subcellular location">
    <subcellularLocation>
        <location evidence="11">Cytoplasm</location>
    </subcellularLocation>
</comment>
<feature type="binding site" evidence="11">
    <location>
        <begin position="263"/>
        <end position="265"/>
    </location>
    <ligand>
        <name>FMN</name>
        <dbReference type="ChEBI" id="CHEBI:58210"/>
    </ligand>
</feature>
<evidence type="ECO:0000256" key="7">
    <source>
        <dbReference type="ARBA" id="ARBA00022857"/>
    </source>
</evidence>
<comment type="similarity">
    <text evidence="11">Belongs to the IPP isomerase type 2 family.</text>
</comment>
<evidence type="ECO:0000256" key="5">
    <source>
        <dbReference type="ARBA" id="ARBA00022723"/>
    </source>
</evidence>
<dbReference type="InterPro" id="IPR013785">
    <property type="entry name" value="Aldolase_TIM"/>
</dbReference>
<dbReference type="Pfam" id="PF01070">
    <property type="entry name" value="FMN_dh"/>
    <property type="match status" value="1"/>
</dbReference>
<keyword evidence="9 11" id="KW-0413">Isomerase</keyword>
<evidence type="ECO:0000313" key="14">
    <source>
        <dbReference type="EMBL" id="GAA3765781.1"/>
    </source>
</evidence>
<evidence type="ECO:0000259" key="13">
    <source>
        <dbReference type="Pfam" id="PF01070"/>
    </source>
</evidence>
<feature type="binding site" evidence="11">
    <location>
        <position position="209"/>
    </location>
    <ligand>
        <name>FMN</name>
        <dbReference type="ChEBI" id="CHEBI:58210"/>
    </ligand>
</feature>
<comment type="catalytic activity">
    <reaction evidence="11">
        <text>isopentenyl diphosphate = dimethylallyl diphosphate</text>
        <dbReference type="Rhea" id="RHEA:23284"/>
        <dbReference type="ChEBI" id="CHEBI:57623"/>
        <dbReference type="ChEBI" id="CHEBI:128769"/>
        <dbReference type="EC" id="5.3.3.2"/>
    </reaction>
</comment>